<dbReference type="RefSeq" id="WP_343773054.1">
    <property type="nucleotide sequence ID" value="NZ_BAAADV010000001.1"/>
</dbReference>
<evidence type="ECO:0000256" key="1">
    <source>
        <dbReference type="ARBA" id="ARBA00023002"/>
    </source>
</evidence>
<feature type="domain" description="Peptide methionine sulphoxide reductase MsrA" evidence="3">
    <location>
        <begin position="8"/>
        <end position="159"/>
    </location>
</feature>
<dbReference type="SUPFAM" id="SSF55068">
    <property type="entry name" value="Peptide methionine sulfoxide reductase"/>
    <property type="match status" value="1"/>
</dbReference>
<dbReference type="PANTHER" id="PTHR43774:SF1">
    <property type="entry name" value="PEPTIDE METHIONINE SULFOXIDE REDUCTASE MSRA 2"/>
    <property type="match status" value="1"/>
</dbReference>
<dbReference type="InterPro" id="IPR002569">
    <property type="entry name" value="Met_Sox_Rdtase_MsrA_dom"/>
</dbReference>
<gene>
    <name evidence="2 4" type="primary">msrA</name>
    <name evidence="4" type="ORF">GCM10009020_12440</name>
</gene>
<dbReference type="PANTHER" id="PTHR43774">
    <property type="entry name" value="PEPTIDE METHIONINE SULFOXIDE REDUCTASE"/>
    <property type="match status" value="1"/>
</dbReference>
<dbReference type="EC" id="1.8.4.11" evidence="2"/>
<reference evidence="4 5" key="1">
    <citation type="journal article" date="2019" name="Int. J. Syst. Evol. Microbiol.">
        <title>The Global Catalogue of Microorganisms (GCM) 10K type strain sequencing project: providing services to taxonomists for standard genome sequencing and annotation.</title>
        <authorList>
            <consortium name="The Broad Institute Genomics Platform"/>
            <consortium name="The Broad Institute Genome Sequencing Center for Infectious Disease"/>
            <person name="Wu L."/>
            <person name="Ma J."/>
        </authorList>
    </citation>
    <scope>NUCLEOTIDE SEQUENCE [LARGE SCALE GENOMIC DNA]</scope>
    <source>
        <strain evidence="4 5">JCM 16328</strain>
    </source>
</reference>
<sequence length="180" mass="20518">MTEQLERATFGGGCFWCVEAALKPLDGVERVTSGYAGGHAENPSYKEVCRGSTGHAEVVQVAYDPDEISYPDLLEVFFTIHDPTTEDREGPDIGSQYRSIVLYHDDDQREIVEAFVVELEESGAYDDPIVTEIEPLEEFYEAEERHQDYFEKNPQDAYCRMHAAPKVEKVREQFTDQLVQ</sequence>
<keyword evidence="1 2" id="KW-0560">Oxidoreductase</keyword>
<comment type="catalytic activity">
    <reaction evidence="2">
        <text>L-methionyl-[protein] + [thioredoxin]-disulfide + H2O = L-methionyl-(S)-S-oxide-[protein] + [thioredoxin]-dithiol</text>
        <dbReference type="Rhea" id="RHEA:14217"/>
        <dbReference type="Rhea" id="RHEA-COMP:10698"/>
        <dbReference type="Rhea" id="RHEA-COMP:10700"/>
        <dbReference type="Rhea" id="RHEA-COMP:12313"/>
        <dbReference type="Rhea" id="RHEA-COMP:12315"/>
        <dbReference type="ChEBI" id="CHEBI:15377"/>
        <dbReference type="ChEBI" id="CHEBI:16044"/>
        <dbReference type="ChEBI" id="CHEBI:29950"/>
        <dbReference type="ChEBI" id="CHEBI:44120"/>
        <dbReference type="ChEBI" id="CHEBI:50058"/>
        <dbReference type="EC" id="1.8.4.11"/>
    </reaction>
</comment>
<dbReference type="Proteomes" id="UP001500420">
    <property type="component" value="Unassembled WGS sequence"/>
</dbReference>
<dbReference type="HAMAP" id="MF_01401">
    <property type="entry name" value="MsrA"/>
    <property type="match status" value="1"/>
</dbReference>
<dbReference type="Pfam" id="PF01625">
    <property type="entry name" value="PMSR"/>
    <property type="match status" value="1"/>
</dbReference>
<keyword evidence="5" id="KW-1185">Reference proteome</keyword>
<comment type="caution">
    <text evidence="4">The sequence shown here is derived from an EMBL/GenBank/DDBJ whole genome shotgun (WGS) entry which is preliminary data.</text>
</comment>
<evidence type="ECO:0000256" key="2">
    <source>
        <dbReference type="HAMAP-Rule" id="MF_01401"/>
    </source>
</evidence>
<dbReference type="NCBIfam" id="TIGR00401">
    <property type="entry name" value="msrA"/>
    <property type="match status" value="1"/>
</dbReference>
<comment type="function">
    <text evidence="2">Has an important function as a repair enzyme for proteins that have been inactivated by oxidation. Catalyzes the reversible oxidation-reduction of methionine sulfoxide in proteins to methionine.</text>
</comment>
<accession>A0AAV3T848</accession>
<dbReference type="GO" id="GO:0008113">
    <property type="term" value="F:peptide-methionine (S)-S-oxide reductase activity"/>
    <property type="evidence" value="ECO:0007669"/>
    <property type="project" value="UniProtKB-UniRule"/>
</dbReference>
<feature type="active site" evidence="2">
    <location>
        <position position="14"/>
    </location>
</feature>
<name>A0AAV3T848_9EURY</name>
<organism evidence="4 5">
    <name type="scientific">Natronoarchaeum mannanilyticum</name>
    <dbReference type="NCBI Taxonomy" id="926360"/>
    <lineage>
        <taxon>Archaea</taxon>
        <taxon>Methanobacteriati</taxon>
        <taxon>Methanobacteriota</taxon>
        <taxon>Stenosarchaea group</taxon>
        <taxon>Halobacteria</taxon>
        <taxon>Halobacteriales</taxon>
        <taxon>Natronoarchaeaceae</taxon>
    </lineage>
</organism>
<evidence type="ECO:0000313" key="4">
    <source>
        <dbReference type="EMBL" id="GAA0668201.1"/>
    </source>
</evidence>
<protein>
    <recommendedName>
        <fullName evidence="2">Peptide methionine sulfoxide reductase MsrA</fullName>
        <shortName evidence="2">Protein-methionine-S-oxide reductase</shortName>
        <ecNumber evidence="2">1.8.4.11</ecNumber>
    </recommendedName>
    <alternativeName>
        <fullName evidence="2">Peptide-methionine (S)-S-oxide reductase</fullName>
        <shortName evidence="2">Peptide Met(O) reductase</shortName>
    </alternativeName>
</protein>
<evidence type="ECO:0000259" key="3">
    <source>
        <dbReference type="Pfam" id="PF01625"/>
    </source>
</evidence>
<comment type="catalytic activity">
    <reaction evidence="2">
        <text>[thioredoxin]-disulfide + L-methionine + H2O = L-methionine (S)-S-oxide + [thioredoxin]-dithiol</text>
        <dbReference type="Rhea" id="RHEA:19993"/>
        <dbReference type="Rhea" id="RHEA-COMP:10698"/>
        <dbReference type="Rhea" id="RHEA-COMP:10700"/>
        <dbReference type="ChEBI" id="CHEBI:15377"/>
        <dbReference type="ChEBI" id="CHEBI:29950"/>
        <dbReference type="ChEBI" id="CHEBI:50058"/>
        <dbReference type="ChEBI" id="CHEBI:57844"/>
        <dbReference type="ChEBI" id="CHEBI:58772"/>
        <dbReference type="EC" id="1.8.4.11"/>
    </reaction>
</comment>
<dbReference type="AlphaFoldDB" id="A0AAV3T848"/>
<proteinExistence type="inferred from homology"/>
<comment type="similarity">
    <text evidence="2">Belongs to the MsrA Met sulfoxide reductase family.</text>
</comment>
<dbReference type="Gene3D" id="3.30.1060.10">
    <property type="entry name" value="Peptide methionine sulphoxide reductase MsrA"/>
    <property type="match status" value="1"/>
</dbReference>
<dbReference type="InterPro" id="IPR036509">
    <property type="entry name" value="Met_Sox_Rdtase_MsrA_sf"/>
</dbReference>
<evidence type="ECO:0000313" key="5">
    <source>
        <dbReference type="Proteomes" id="UP001500420"/>
    </source>
</evidence>
<dbReference type="EMBL" id="BAAADV010000001">
    <property type="protein sequence ID" value="GAA0668201.1"/>
    <property type="molecule type" value="Genomic_DNA"/>
</dbReference>